<dbReference type="EMBL" id="LNYL01000006">
    <property type="protein sequence ID" value="KTD31403.1"/>
    <property type="molecule type" value="Genomic_DNA"/>
</dbReference>
<organism evidence="2 3">
    <name type="scientific">Legionella maceachernii</name>
    <dbReference type="NCBI Taxonomy" id="466"/>
    <lineage>
        <taxon>Bacteria</taxon>
        <taxon>Pseudomonadati</taxon>
        <taxon>Pseudomonadota</taxon>
        <taxon>Gammaproteobacteria</taxon>
        <taxon>Legionellales</taxon>
        <taxon>Legionellaceae</taxon>
        <taxon>Legionella</taxon>
    </lineage>
</organism>
<dbReference type="Proteomes" id="UP000054908">
    <property type="component" value="Unassembled WGS sequence"/>
</dbReference>
<keyword evidence="3" id="KW-1185">Reference proteome</keyword>
<evidence type="ECO:0000256" key="1">
    <source>
        <dbReference type="SAM" id="Phobius"/>
    </source>
</evidence>
<accession>A0A0W0WGD4</accession>
<feature type="transmembrane region" description="Helical" evidence="1">
    <location>
        <begin position="368"/>
        <end position="388"/>
    </location>
</feature>
<keyword evidence="1" id="KW-0472">Membrane</keyword>
<feature type="transmembrane region" description="Helical" evidence="1">
    <location>
        <begin position="577"/>
        <end position="595"/>
    </location>
</feature>
<sequence>MPTLKELSAWASKFENSFQPCKIPNFPSDLSNKLKSLKTRVQQQSYANESLLNKATLSLLTRLYILSVGISESNTHYSVAERIKVANNIIKGIDLITTVLNEPGHTKALIDLENMLYSGAFELSAPPSWRHFFLSTIDKVVNGINTGRAFFFRSHYTRSRLATREIITKSLQQFISVAENQFTTRNKLSSLRPQKTLIDIQPTESDKAHILYLTPDITTLYNTFYLRHQQDIVVSFTAKAMLESLDRFAKETLLAQDNQVINAYAEQAFLASQELVAELLSEHTPSVQRMKRLTVCFEQTAKVIANPGKKSEVRKLEKLVEESDYKRFHCDKEKTTYAIIHILVSAALLTLAIVEAVISHGISLASHLWIIGAEGGSLGVGFGQLYYFSKSEVKNTFFSHSMEKLAQVAKSKSRHEDWQDKENSENRREQLLHQVYQNSVAKSLFSNESEQLLASLETLRKSIRQSQQTLLYPQANAVLQSAEELTIDLFRSQSPSGISAIRMSKLRECIDAANEVVLHPDNLQAMNRLVTLISQGDYETKKIIKRNIIIACLLAVASIALYIITITGTIFSAGATSGTIISPVMLSAVAAHKFAHASHRERTRFSDEAEALTELAQVASHHLTSISPEIIETPALASF</sequence>
<feature type="transmembrane region" description="Helical" evidence="1">
    <location>
        <begin position="336"/>
        <end position="362"/>
    </location>
</feature>
<comment type="caution">
    <text evidence="2">The sequence shown here is derived from an EMBL/GenBank/DDBJ whole genome shotgun (WGS) entry which is preliminary data.</text>
</comment>
<dbReference type="PATRIC" id="fig|466.6.peg.299"/>
<proteinExistence type="predicted"/>
<evidence type="ECO:0000313" key="3">
    <source>
        <dbReference type="Proteomes" id="UP000054908"/>
    </source>
</evidence>
<keyword evidence="1" id="KW-0812">Transmembrane</keyword>
<protein>
    <submittedName>
        <fullName evidence="2">Uncharacterized protein</fullName>
    </submittedName>
</protein>
<keyword evidence="1" id="KW-1133">Transmembrane helix</keyword>
<dbReference type="OrthoDB" id="5652027at2"/>
<evidence type="ECO:0000313" key="2">
    <source>
        <dbReference type="EMBL" id="KTD31403.1"/>
    </source>
</evidence>
<dbReference type="AlphaFoldDB" id="A0A0W0WGD4"/>
<name>A0A0W0WGD4_9GAMM</name>
<reference evidence="2 3" key="1">
    <citation type="submission" date="2015-11" db="EMBL/GenBank/DDBJ databases">
        <title>Genomic analysis of 38 Legionella species identifies large and diverse effector repertoires.</title>
        <authorList>
            <person name="Burstein D."/>
            <person name="Amaro F."/>
            <person name="Zusman T."/>
            <person name="Lifshitz Z."/>
            <person name="Cohen O."/>
            <person name="Gilbert J.A."/>
            <person name="Pupko T."/>
            <person name="Shuman H.A."/>
            <person name="Segal G."/>
        </authorList>
    </citation>
    <scope>NUCLEOTIDE SEQUENCE [LARGE SCALE GENOMIC DNA]</scope>
    <source>
        <strain evidence="2 3">PX-1-G2-E2</strain>
    </source>
</reference>
<dbReference type="RefSeq" id="WP_058451110.1">
    <property type="nucleotide sequence ID" value="NZ_CAAAIB010000017.1"/>
</dbReference>
<gene>
    <name evidence="2" type="ORF">Lmac_0278</name>
</gene>
<feature type="transmembrane region" description="Helical" evidence="1">
    <location>
        <begin position="548"/>
        <end position="571"/>
    </location>
</feature>